<sequence>MRLLTVLIYAVAPMLVATVDVAKLKNDALALRQTNPSTSVGIVCPPGGGGRGRGHCDQRVHIVPQINSTAAKSALSMHEKHDHHDESKAGMHKPLEARTVASTDAVDLKTATIMVCSGTYYTDSCDHPTITEKECKQMTVGSLVNGPPQAGGPKGMSSMWIGDAVDHCVLSCGLNCEEISQVGGFETWGNIEDMTVELLAPLDNMILSYRCFM</sequence>
<reference evidence="2 3" key="1">
    <citation type="submission" date="2019-07" db="EMBL/GenBank/DDBJ databases">
        <title>Finished genome of Venturia effusa.</title>
        <authorList>
            <person name="Young C.A."/>
            <person name="Cox M.P."/>
            <person name="Ganley A.R.D."/>
            <person name="David W.J."/>
        </authorList>
    </citation>
    <scope>NUCLEOTIDE SEQUENCE [LARGE SCALE GENOMIC DNA]</scope>
    <source>
        <strain evidence="3">albino</strain>
    </source>
</reference>
<feature type="chain" id="PRO_5021820109" evidence="1">
    <location>
        <begin position="19"/>
        <end position="213"/>
    </location>
</feature>
<gene>
    <name evidence="2" type="ORF">FKW77_000497</name>
</gene>
<accession>A0A517LPI4</accession>
<name>A0A517LPI4_9PEZI</name>
<evidence type="ECO:0000256" key="1">
    <source>
        <dbReference type="SAM" id="SignalP"/>
    </source>
</evidence>
<organism evidence="2 3">
    <name type="scientific">Venturia effusa</name>
    <dbReference type="NCBI Taxonomy" id="50376"/>
    <lineage>
        <taxon>Eukaryota</taxon>
        <taxon>Fungi</taxon>
        <taxon>Dikarya</taxon>
        <taxon>Ascomycota</taxon>
        <taxon>Pezizomycotina</taxon>
        <taxon>Dothideomycetes</taxon>
        <taxon>Pleosporomycetidae</taxon>
        <taxon>Venturiales</taxon>
        <taxon>Venturiaceae</taxon>
        <taxon>Venturia</taxon>
    </lineage>
</organism>
<keyword evidence="1" id="KW-0732">Signal</keyword>
<feature type="signal peptide" evidence="1">
    <location>
        <begin position="1"/>
        <end position="18"/>
    </location>
</feature>
<dbReference type="EMBL" id="CP042202">
    <property type="protein sequence ID" value="QDS77506.1"/>
    <property type="molecule type" value="Genomic_DNA"/>
</dbReference>
<protein>
    <submittedName>
        <fullName evidence="2">Uncharacterized protein</fullName>
    </submittedName>
</protein>
<evidence type="ECO:0000313" key="3">
    <source>
        <dbReference type="Proteomes" id="UP000316270"/>
    </source>
</evidence>
<evidence type="ECO:0000313" key="2">
    <source>
        <dbReference type="EMBL" id="QDS77506.1"/>
    </source>
</evidence>
<dbReference type="AlphaFoldDB" id="A0A517LPI4"/>
<proteinExistence type="predicted"/>
<keyword evidence="3" id="KW-1185">Reference proteome</keyword>
<dbReference type="Proteomes" id="UP000316270">
    <property type="component" value="Chromosome 18"/>
</dbReference>
<dbReference type="OrthoDB" id="10371921at2759"/>